<reference evidence="1" key="2">
    <citation type="submission" date="2020-06" db="EMBL/GenBank/DDBJ databases">
        <title>Helianthus annuus Genome sequencing and assembly Release 2.</title>
        <authorList>
            <person name="Gouzy J."/>
            <person name="Langlade N."/>
            <person name="Munos S."/>
        </authorList>
    </citation>
    <scope>NUCLEOTIDE SEQUENCE</scope>
    <source>
        <tissue evidence="1">Leaves</tissue>
    </source>
</reference>
<dbReference type="AlphaFoldDB" id="A0A9K3JEU9"/>
<proteinExistence type="predicted"/>
<dbReference type="Proteomes" id="UP000215914">
    <property type="component" value="Unassembled WGS sequence"/>
</dbReference>
<organism evidence="1 2">
    <name type="scientific">Helianthus annuus</name>
    <name type="common">Common sunflower</name>
    <dbReference type="NCBI Taxonomy" id="4232"/>
    <lineage>
        <taxon>Eukaryota</taxon>
        <taxon>Viridiplantae</taxon>
        <taxon>Streptophyta</taxon>
        <taxon>Embryophyta</taxon>
        <taxon>Tracheophyta</taxon>
        <taxon>Spermatophyta</taxon>
        <taxon>Magnoliopsida</taxon>
        <taxon>eudicotyledons</taxon>
        <taxon>Gunneridae</taxon>
        <taxon>Pentapetalae</taxon>
        <taxon>asterids</taxon>
        <taxon>campanulids</taxon>
        <taxon>Asterales</taxon>
        <taxon>Asteraceae</taxon>
        <taxon>Asteroideae</taxon>
        <taxon>Heliantheae alliance</taxon>
        <taxon>Heliantheae</taxon>
        <taxon>Helianthus</taxon>
    </lineage>
</organism>
<dbReference type="Gramene" id="mRNA:HanXRQr2_Chr03g0095321">
    <property type="protein sequence ID" value="mRNA:HanXRQr2_Chr03g0095321"/>
    <property type="gene ID" value="HanXRQr2_Chr03g0095321"/>
</dbReference>
<sequence>MQLVNTLLRPAINNQQILSEPISLPIEKLNLVIKELIKEKDEEKERFNGIIAGLLAEKDKDKVDKDAMFDRMSQIEAMLTATVRR</sequence>
<evidence type="ECO:0000313" key="2">
    <source>
        <dbReference type="Proteomes" id="UP000215914"/>
    </source>
</evidence>
<protein>
    <submittedName>
        <fullName evidence="1">Uncharacterized protein</fullName>
    </submittedName>
</protein>
<gene>
    <name evidence="1" type="ORF">HanXRQr2_Chr03g0095321</name>
</gene>
<dbReference type="EMBL" id="MNCJ02000318">
    <property type="protein sequence ID" value="KAF5813190.1"/>
    <property type="molecule type" value="Genomic_DNA"/>
</dbReference>
<keyword evidence="2" id="KW-1185">Reference proteome</keyword>
<evidence type="ECO:0000313" key="1">
    <source>
        <dbReference type="EMBL" id="KAF5813190.1"/>
    </source>
</evidence>
<reference evidence="1" key="1">
    <citation type="journal article" date="2017" name="Nature">
        <title>The sunflower genome provides insights into oil metabolism, flowering and Asterid evolution.</title>
        <authorList>
            <person name="Badouin H."/>
            <person name="Gouzy J."/>
            <person name="Grassa C.J."/>
            <person name="Murat F."/>
            <person name="Staton S.E."/>
            <person name="Cottret L."/>
            <person name="Lelandais-Briere C."/>
            <person name="Owens G.L."/>
            <person name="Carrere S."/>
            <person name="Mayjonade B."/>
            <person name="Legrand L."/>
            <person name="Gill N."/>
            <person name="Kane N.C."/>
            <person name="Bowers J.E."/>
            <person name="Hubner S."/>
            <person name="Bellec A."/>
            <person name="Berard A."/>
            <person name="Berges H."/>
            <person name="Blanchet N."/>
            <person name="Boniface M.C."/>
            <person name="Brunel D."/>
            <person name="Catrice O."/>
            <person name="Chaidir N."/>
            <person name="Claudel C."/>
            <person name="Donnadieu C."/>
            <person name="Faraut T."/>
            <person name="Fievet G."/>
            <person name="Helmstetter N."/>
            <person name="King M."/>
            <person name="Knapp S.J."/>
            <person name="Lai Z."/>
            <person name="Le Paslier M.C."/>
            <person name="Lippi Y."/>
            <person name="Lorenzon L."/>
            <person name="Mandel J.R."/>
            <person name="Marage G."/>
            <person name="Marchand G."/>
            <person name="Marquand E."/>
            <person name="Bret-Mestries E."/>
            <person name="Morien E."/>
            <person name="Nambeesan S."/>
            <person name="Nguyen T."/>
            <person name="Pegot-Espagnet P."/>
            <person name="Pouilly N."/>
            <person name="Raftis F."/>
            <person name="Sallet E."/>
            <person name="Schiex T."/>
            <person name="Thomas J."/>
            <person name="Vandecasteele C."/>
            <person name="Vares D."/>
            <person name="Vear F."/>
            <person name="Vautrin S."/>
            <person name="Crespi M."/>
            <person name="Mangin B."/>
            <person name="Burke J.M."/>
            <person name="Salse J."/>
            <person name="Munos S."/>
            <person name="Vincourt P."/>
            <person name="Rieseberg L.H."/>
            <person name="Langlade N.B."/>
        </authorList>
    </citation>
    <scope>NUCLEOTIDE SEQUENCE</scope>
    <source>
        <tissue evidence="1">Leaves</tissue>
    </source>
</reference>
<comment type="caution">
    <text evidence="1">The sequence shown here is derived from an EMBL/GenBank/DDBJ whole genome shotgun (WGS) entry which is preliminary data.</text>
</comment>
<name>A0A9K3JEU9_HELAN</name>
<accession>A0A9K3JEU9</accession>